<name>X0T245_9ZZZZ</name>
<evidence type="ECO:0000313" key="1">
    <source>
        <dbReference type="EMBL" id="GAF81421.1"/>
    </source>
</evidence>
<gene>
    <name evidence="1" type="ORF">S01H1_03959</name>
</gene>
<reference evidence="1" key="1">
    <citation type="journal article" date="2014" name="Front. Microbiol.">
        <title>High frequency of phylogenetically diverse reductive dehalogenase-homologous genes in deep subseafloor sedimentary metagenomes.</title>
        <authorList>
            <person name="Kawai M."/>
            <person name="Futagami T."/>
            <person name="Toyoda A."/>
            <person name="Takaki Y."/>
            <person name="Nishi S."/>
            <person name="Hori S."/>
            <person name="Arai W."/>
            <person name="Tsubouchi T."/>
            <person name="Morono Y."/>
            <person name="Uchiyama I."/>
            <person name="Ito T."/>
            <person name="Fujiyama A."/>
            <person name="Inagaki F."/>
            <person name="Takami H."/>
        </authorList>
    </citation>
    <scope>NUCLEOTIDE SEQUENCE</scope>
    <source>
        <strain evidence="1">Expedition CK06-06</strain>
    </source>
</reference>
<proteinExistence type="predicted"/>
<accession>X0T245</accession>
<dbReference type="EMBL" id="BARS01002119">
    <property type="protein sequence ID" value="GAF81421.1"/>
    <property type="molecule type" value="Genomic_DNA"/>
</dbReference>
<organism evidence="1">
    <name type="scientific">marine sediment metagenome</name>
    <dbReference type="NCBI Taxonomy" id="412755"/>
    <lineage>
        <taxon>unclassified sequences</taxon>
        <taxon>metagenomes</taxon>
        <taxon>ecological metagenomes</taxon>
    </lineage>
</organism>
<dbReference type="AlphaFoldDB" id="X0T245"/>
<sequence length="118" mass="13328">MKAWRRQTVVYRSPDLGGEPGENDLGSLIVTVEVPVSLSCPVDVSLKIAETEVVISNVIHEFLQRAGDLAKDFEERPTARIRPTSFGFQREIAECILAETETSYVRFVNDPDLTYRRD</sequence>
<protein>
    <submittedName>
        <fullName evidence="1">Uncharacterized protein</fullName>
    </submittedName>
</protein>
<comment type="caution">
    <text evidence="1">The sequence shown here is derived from an EMBL/GenBank/DDBJ whole genome shotgun (WGS) entry which is preliminary data.</text>
</comment>